<gene>
    <name evidence="3" type="ORF">BCF44_106354</name>
</gene>
<evidence type="ECO:0000259" key="2">
    <source>
        <dbReference type="Pfam" id="PF00975"/>
    </source>
</evidence>
<dbReference type="InterPro" id="IPR029058">
    <property type="entry name" value="AB_hydrolase_fold"/>
</dbReference>
<dbReference type="Gene3D" id="3.40.50.1820">
    <property type="entry name" value="alpha/beta hydrolase"/>
    <property type="match status" value="1"/>
</dbReference>
<dbReference type="InterPro" id="IPR001031">
    <property type="entry name" value="Thioesterase"/>
</dbReference>
<dbReference type="RefSeq" id="WP_246015300.1">
    <property type="nucleotide sequence ID" value="NZ_CP144375.1"/>
</dbReference>
<dbReference type="EMBL" id="QUNO01000006">
    <property type="protein sequence ID" value="REH47189.1"/>
    <property type="molecule type" value="Genomic_DNA"/>
</dbReference>
<keyword evidence="4" id="KW-1185">Reference proteome</keyword>
<accession>A0A3E0HL48</accession>
<dbReference type="GO" id="GO:0008610">
    <property type="term" value="P:lipid biosynthetic process"/>
    <property type="evidence" value="ECO:0007669"/>
    <property type="project" value="TreeGrafter"/>
</dbReference>
<dbReference type="Proteomes" id="UP000256269">
    <property type="component" value="Unassembled WGS sequence"/>
</dbReference>
<dbReference type="Pfam" id="PF00975">
    <property type="entry name" value="Thioesterase"/>
    <property type="match status" value="1"/>
</dbReference>
<reference evidence="3 4" key="1">
    <citation type="submission" date="2018-08" db="EMBL/GenBank/DDBJ databases">
        <title>Genomic Encyclopedia of Archaeal and Bacterial Type Strains, Phase II (KMG-II): from individual species to whole genera.</title>
        <authorList>
            <person name="Goeker M."/>
        </authorList>
    </citation>
    <scope>NUCLEOTIDE SEQUENCE [LARGE SCALE GENOMIC DNA]</scope>
    <source>
        <strain evidence="3 4">DSM 45791</strain>
    </source>
</reference>
<evidence type="ECO:0000256" key="1">
    <source>
        <dbReference type="ARBA" id="ARBA00007169"/>
    </source>
</evidence>
<comment type="caution">
    <text evidence="3">The sequence shown here is derived from an EMBL/GenBank/DDBJ whole genome shotgun (WGS) entry which is preliminary data.</text>
</comment>
<dbReference type="SUPFAM" id="SSF53474">
    <property type="entry name" value="alpha/beta-Hydrolases"/>
    <property type="match status" value="1"/>
</dbReference>
<dbReference type="InterPro" id="IPR012223">
    <property type="entry name" value="TEII"/>
</dbReference>
<evidence type="ECO:0000313" key="3">
    <source>
        <dbReference type="EMBL" id="REH47189.1"/>
    </source>
</evidence>
<dbReference type="PANTHER" id="PTHR11487:SF0">
    <property type="entry name" value="S-ACYL FATTY ACID SYNTHASE THIOESTERASE, MEDIUM CHAIN"/>
    <property type="match status" value="1"/>
</dbReference>
<proteinExistence type="inferred from homology"/>
<name>A0A3E0HL48_9PSEU</name>
<dbReference type="PANTHER" id="PTHR11487">
    <property type="entry name" value="THIOESTERASE"/>
    <property type="match status" value="1"/>
</dbReference>
<protein>
    <submittedName>
        <fullName evidence="3">Surfactin synthase thioesterase subunit</fullName>
    </submittedName>
</protein>
<feature type="domain" description="Thioesterase" evidence="2">
    <location>
        <begin position="18"/>
        <end position="235"/>
    </location>
</feature>
<dbReference type="AlphaFoldDB" id="A0A3E0HL48"/>
<sequence length="257" mass="27611">MTGSWLMSWHPAPTGRPTLLCVPPAGAGCAQFRAWQQEAGDDIAVLGVQLPGRENRWLDPSPASVGDAVDAVLAELADRVAPGQPLVIFGHSFGALLGYEIAKALLAYGRTPPKALVVSAVRPPEHWVAQSPGRRLADDGLADLNLLLDARGLSADDLDEDSRELMLEVLRRDAELSASYHPRWGTGIVCPLEAWGGTDDATVRADHVAGWADYADGGFQQRMFPGGHYFCLEDPRTALQLLGPMTVQVPAMEGKTR</sequence>
<evidence type="ECO:0000313" key="4">
    <source>
        <dbReference type="Proteomes" id="UP000256269"/>
    </source>
</evidence>
<comment type="similarity">
    <text evidence="1">Belongs to the thioesterase family.</text>
</comment>
<organism evidence="3 4">
    <name type="scientific">Kutzneria buriramensis</name>
    <dbReference type="NCBI Taxonomy" id="1045776"/>
    <lineage>
        <taxon>Bacteria</taxon>
        <taxon>Bacillati</taxon>
        <taxon>Actinomycetota</taxon>
        <taxon>Actinomycetes</taxon>
        <taxon>Pseudonocardiales</taxon>
        <taxon>Pseudonocardiaceae</taxon>
        <taxon>Kutzneria</taxon>
    </lineage>
</organism>